<feature type="site" description="Crucial to convey clamshell closure to channel opening" evidence="13">
    <location>
        <position position="259"/>
    </location>
</feature>
<dbReference type="SUPFAM" id="SSF53850">
    <property type="entry name" value="Periplasmic binding protein-like II"/>
    <property type="match status" value="1"/>
</dbReference>
<dbReference type="FunFam" id="3.40.190.10:FF:000024">
    <property type="entry name" value="Glutamate receptor, ionotropic, delta 1"/>
    <property type="match status" value="1"/>
</dbReference>
<dbReference type="Pfam" id="PF00060">
    <property type="entry name" value="Lig_chan"/>
    <property type="match status" value="1"/>
</dbReference>
<dbReference type="Pfam" id="PF10613">
    <property type="entry name" value="Lig_chan-Glu_bd"/>
    <property type="match status" value="1"/>
</dbReference>
<evidence type="ECO:0000259" key="17">
    <source>
        <dbReference type="SMART" id="SM00918"/>
    </source>
</evidence>
<evidence type="ECO:0000256" key="11">
    <source>
        <dbReference type="ARBA" id="ARBA00023303"/>
    </source>
</evidence>
<keyword evidence="6" id="KW-0406">Ion transport</keyword>
<feature type="transmembrane region" description="Helical" evidence="15">
    <location>
        <begin position="434"/>
        <end position="458"/>
    </location>
</feature>
<dbReference type="GO" id="GO:0005886">
    <property type="term" value="C:plasma membrane"/>
    <property type="evidence" value="ECO:0007669"/>
    <property type="project" value="UniProtKB-SubCell"/>
</dbReference>
<evidence type="ECO:0000313" key="19">
    <source>
        <dbReference type="Proteomes" id="UP000683360"/>
    </source>
</evidence>
<evidence type="ECO:0000256" key="15">
    <source>
        <dbReference type="SAM" id="Phobius"/>
    </source>
</evidence>
<feature type="binding site" evidence="12">
    <location>
        <position position="112"/>
    </location>
    <ligand>
        <name>L-glutamate</name>
        <dbReference type="ChEBI" id="CHEBI:29985"/>
    </ligand>
</feature>
<keyword evidence="11" id="KW-0407">Ion channel</keyword>
<feature type="transmembrane region" description="Helical" evidence="15">
    <location>
        <begin position="157"/>
        <end position="176"/>
    </location>
</feature>
<keyword evidence="19" id="KW-1185">Reference proteome</keyword>
<evidence type="ECO:0000256" key="14">
    <source>
        <dbReference type="PIRSR" id="PIRSR601508-3"/>
    </source>
</evidence>
<feature type="binding site" evidence="12">
    <location>
        <position position="107"/>
    </location>
    <ligand>
        <name>L-glutamate</name>
        <dbReference type="ChEBI" id="CHEBI:29985"/>
    </ligand>
</feature>
<comment type="subcellular location">
    <subcellularLocation>
        <location evidence="1">Cell membrane</location>
        <topology evidence="1">Multi-pass membrane protein</topology>
    </subcellularLocation>
</comment>
<dbReference type="InterPro" id="IPR001508">
    <property type="entry name" value="Iono_Glu_rcpt_met"/>
</dbReference>
<reference evidence="18" key="1">
    <citation type="submission" date="2021-03" db="EMBL/GenBank/DDBJ databases">
        <authorList>
            <person name="Bekaert M."/>
        </authorList>
    </citation>
    <scope>NUCLEOTIDE SEQUENCE</scope>
</reference>
<dbReference type="EMBL" id="CAJPWZ010002697">
    <property type="protein sequence ID" value="CAG2243246.1"/>
    <property type="molecule type" value="Genomic_DNA"/>
</dbReference>
<evidence type="ECO:0000256" key="7">
    <source>
        <dbReference type="ARBA" id="ARBA00023136"/>
    </source>
</evidence>
<evidence type="ECO:0000313" key="18">
    <source>
        <dbReference type="EMBL" id="CAG2243246.1"/>
    </source>
</evidence>
<dbReference type="PANTHER" id="PTHR18966">
    <property type="entry name" value="IONOTROPIC GLUTAMATE RECEPTOR"/>
    <property type="match status" value="1"/>
</dbReference>
<protein>
    <submittedName>
        <fullName evidence="18">Uncharacterized protein</fullName>
    </submittedName>
</protein>
<feature type="domain" description="Ionotropic glutamate receptor L-glutamate and glycine-binding" evidence="17">
    <location>
        <begin position="36"/>
        <end position="96"/>
    </location>
</feature>
<dbReference type="InterPro" id="IPR015683">
    <property type="entry name" value="Ionotropic_Glu_rcpt"/>
</dbReference>
<organism evidence="18 19">
    <name type="scientific">Mytilus edulis</name>
    <name type="common">Blue mussel</name>
    <dbReference type="NCBI Taxonomy" id="6550"/>
    <lineage>
        <taxon>Eukaryota</taxon>
        <taxon>Metazoa</taxon>
        <taxon>Spiralia</taxon>
        <taxon>Lophotrochozoa</taxon>
        <taxon>Mollusca</taxon>
        <taxon>Bivalvia</taxon>
        <taxon>Autobranchia</taxon>
        <taxon>Pteriomorphia</taxon>
        <taxon>Mytilida</taxon>
        <taxon>Mytiloidea</taxon>
        <taxon>Mytilidae</taxon>
        <taxon>Mytilinae</taxon>
        <taxon>Mytilus</taxon>
    </lineage>
</organism>
<feature type="binding site" evidence="12">
    <location>
        <position position="281"/>
    </location>
    <ligand>
        <name>L-glutamate</name>
        <dbReference type="ChEBI" id="CHEBI:29985"/>
    </ligand>
</feature>
<dbReference type="GO" id="GO:0015276">
    <property type="term" value="F:ligand-gated monoatomic ion channel activity"/>
    <property type="evidence" value="ECO:0007669"/>
    <property type="project" value="InterPro"/>
</dbReference>
<dbReference type="AlphaFoldDB" id="A0A8S3UHJ9"/>
<evidence type="ECO:0000256" key="6">
    <source>
        <dbReference type="ARBA" id="ARBA00023065"/>
    </source>
</evidence>
<evidence type="ECO:0000256" key="2">
    <source>
        <dbReference type="ARBA" id="ARBA00022448"/>
    </source>
</evidence>
<evidence type="ECO:0000256" key="12">
    <source>
        <dbReference type="PIRSR" id="PIRSR601508-1"/>
    </source>
</evidence>
<feature type="binding site" evidence="12">
    <location>
        <position position="331"/>
    </location>
    <ligand>
        <name>L-glutamate</name>
        <dbReference type="ChEBI" id="CHEBI:29985"/>
    </ligand>
</feature>
<evidence type="ECO:0000256" key="1">
    <source>
        <dbReference type="ARBA" id="ARBA00004651"/>
    </source>
</evidence>
<accession>A0A8S3UHJ9</accession>
<gene>
    <name evidence="18" type="ORF">MEDL_55394</name>
</gene>
<evidence type="ECO:0000256" key="9">
    <source>
        <dbReference type="ARBA" id="ARBA00023180"/>
    </source>
</evidence>
<dbReference type="OrthoDB" id="5984008at2759"/>
<dbReference type="SMART" id="SM00918">
    <property type="entry name" value="Lig_chan-Glu_bd"/>
    <property type="match status" value="1"/>
</dbReference>
<dbReference type="PRINTS" id="PR00177">
    <property type="entry name" value="NMDARECEPTOR"/>
</dbReference>
<evidence type="ECO:0000256" key="4">
    <source>
        <dbReference type="ARBA" id="ARBA00022692"/>
    </source>
</evidence>
<feature type="transmembrane region" description="Helical" evidence="15">
    <location>
        <begin position="227"/>
        <end position="247"/>
    </location>
</feature>
<dbReference type="Gene3D" id="3.40.190.10">
    <property type="entry name" value="Periplasmic binding protein-like II"/>
    <property type="match status" value="2"/>
</dbReference>
<keyword evidence="2" id="KW-0813">Transport</keyword>
<proteinExistence type="predicted"/>
<dbReference type="InterPro" id="IPR019594">
    <property type="entry name" value="Glu/Gly-bd"/>
</dbReference>
<keyword evidence="8" id="KW-0675">Receptor</keyword>
<keyword evidence="14" id="KW-1015">Disulfide bond</keyword>
<name>A0A8S3UHJ9_MYTED</name>
<dbReference type="GO" id="GO:0038023">
    <property type="term" value="F:signaling receptor activity"/>
    <property type="evidence" value="ECO:0007669"/>
    <property type="project" value="InterPro"/>
</dbReference>
<keyword evidence="5 15" id="KW-1133">Transmembrane helix</keyword>
<comment type="caution">
    <text evidence="18">The sequence shown here is derived from an EMBL/GenBank/DDBJ whole genome shotgun (WGS) entry which is preliminary data.</text>
</comment>
<dbReference type="SMART" id="SM00079">
    <property type="entry name" value="PBPe"/>
    <property type="match status" value="1"/>
</dbReference>
<evidence type="ECO:0000256" key="13">
    <source>
        <dbReference type="PIRSR" id="PIRSR601508-2"/>
    </source>
</evidence>
<evidence type="ECO:0000256" key="3">
    <source>
        <dbReference type="ARBA" id="ARBA00022475"/>
    </source>
</evidence>
<feature type="disulfide bond" evidence="14">
    <location>
        <begin position="344"/>
        <end position="399"/>
    </location>
</feature>
<keyword evidence="7 15" id="KW-0472">Membrane</keyword>
<evidence type="ECO:0000256" key="10">
    <source>
        <dbReference type="ARBA" id="ARBA00023286"/>
    </source>
</evidence>
<keyword evidence="4 15" id="KW-0812">Transmembrane</keyword>
<keyword evidence="3" id="KW-1003">Cell membrane</keyword>
<evidence type="ECO:0000256" key="8">
    <source>
        <dbReference type="ARBA" id="ARBA00023170"/>
    </source>
</evidence>
<dbReference type="InterPro" id="IPR001320">
    <property type="entry name" value="Iontro_rcpt_C"/>
</dbReference>
<sequence length="513" mass="57919">MDRWYGYTVFLLVSVFYISATEGLTEYRVTTVIHPPLVMSQGDGDSRKFVGLLPDLLDKIGPMMNATFSIKHVQDGKYGMLDNTGNWTGMIGELVNNQSDIAAAAMTVTVQRANAVHFSQPVLEFGLSIVMKKPTADGISWRRWKGLLSFLKPFTTGVWIAVICSYAIVSLLYGLILQFDPMEDDGADNIRKNITRGFPVMFYRFCFQGSFSPSTCTSRSAKMLTCFWCIFVILIFASYITSLAVVFRSGDDELLETPIHSFEDLPIQSEVEYGVIANSLTYQYFTVNAKDQTDEAIGKQLKKSKDQMPKNTAEGVKRVRDSKGDYVFITEELSARTESGKPPCDLVLVHHSKLRRSYSFACRLDSNDYACHDLDVALISLKENGVLEELISKWYKNQCDTDFDDDYIKYVTSFEDKFQAGLFFRTDGISIDKIGSLFILLLLGILISIGLLIFDICFEKRFEKKMRGTARDDQPFDCITNDMSDSVCPFPLVTYVVFVLRKSVPKNFISDVS</sequence>
<feature type="domain" description="Ionotropic glutamate receptor C-terminal" evidence="16">
    <location>
        <begin position="26"/>
        <end position="397"/>
    </location>
</feature>
<dbReference type="Proteomes" id="UP000683360">
    <property type="component" value="Unassembled WGS sequence"/>
</dbReference>
<keyword evidence="9" id="KW-0325">Glycoprotein</keyword>
<evidence type="ECO:0000256" key="5">
    <source>
        <dbReference type="ARBA" id="ARBA00022989"/>
    </source>
</evidence>
<evidence type="ECO:0000259" key="16">
    <source>
        <dbReference type="SMART" id="SM00079"/>
    </source>
</evidence>
<keyword evidence="10" id="KW-1071">Ligand-gated ion channel</keyword>